<keyword evidence="6" id="KW-0269">Exonuclease</keyword>
<dbReference type="Proteomes" id="UP001337580">
    <property type="component" value="Chromosome"/>
</dbReference>
<proteinExistence type="predicted"/>
<dbReference type="PANTHER" id="PTHR11070">
    <property type="entry name" value="UVRD / RECB / PCRA DNA HELICASE FAMILY MEMBER"/>
    <property type="match status" value="1"/>
</dbReference>
<evidence type="ECO:0000259" key="16">
    <source>
        <dbReference type="PROSITE" id="PS51217"/>
    </source>
</evidence>
<evidence type="ECO:0000256" key="1">
    <source>
        <dbReference type="ARBA" id="ARBA00022722"/>
    </source>
</evidence>
<keyword evidence="5 14" id="KW-0347">Helicase</keyword>
<dbReference type="SUPFAM" id="SSF52540">
    <property type="entry name" value="P-loop containing nucleoside triphosphate hydrolases"/>
    <property type="match status" value="1"/>
</dbReference>
<dbReference type="PROSITE" id="PS51198">
    <property type="entry name" value="UVRD_HELICASE_ATP_BIND"/>
    <property type="match status" value="1"/>
</dbReference>
<dbReference type="Pfam" id="PF13361">
    <property type="entry name" value="UvrD_C"/>
    <property type="match status" value="1"/>
</dbReference>
<feature type="binding site" evidence="14">
    <location>
        <begin position="23"/>
        <end position="30"/>
    </location>
    <ligand>
        <name>ATP</name>
        <dbReference type="ChEBI" id="CHEBI:30616"/>
    </ligand>
</feature>
<evidence type="ECO:0000256" key="13">
    <source>
        <dbReference type="ARBA" id="ARBA00048988"/>
    </source>
</evidence>
<name>A0AA48KYC0_9FIRM</name>
<gene>
    <name evidence="17" type="ORF">CfP315_0222</name>
</gene>
<feature type="domain" description="UvrD-like helicase ATP-binding" evidence="15">
    <location>
        <begin position="2"/>
        <end position="464"/>
    </location>
</feature>
<dbReference type="GO" id="GO:0043138">
    <property type="term" value="F:3'-5' DNA helicase activity"/>
    <property type="evidence" value="ECO:0007669"/>
    <property type="project" value="UniProtKB-EC"/>
</dbReference>
<evidence type="ECO:0000256" key="3">
    <source>
        <dbReference type="ARBA" id="ARBA00022763"/>
    </source>
</evidence>
<dbReference type="Pfam" id="PF00580">
    <property type="entry name" value="UvrD-helicase"/>
    <property type="match status" value="1"/>
</dbReference>
<dbReference type="SUPFAM" id="SSF52980">
    <property type="entry name" value="Restriction endonuclease-like"/>
    <property type="match status" value="1"/>
</dbReference>
<dbReference type="InterPro" id="IPR000212">
    <property type="entry name" value="DNA_helicase_UvrD/REP"/>
</dbReference>
<dbReference type="InterPro" id="IPR027417">
    <property type="entry name" value="P-loop_NTPase"/>
</dbReference>
<dbReference type="PROSITE" id="PS51217">
    <property type="entry name" value="UVRD_HELICASE_CTER"/>
    <property type="match status" value="1"/>
</dbReference>
<keyword evidence="8" id="KW-0238">DNA-binding</keyword>
<evidence type="ECO:0000313" key="17">
    <source>
        <dbReference type="EMBL" id="BED91707.1"/>
    </source>
</evidence>
<evidence type="ECO:0000256" key="14">
    <source>
        <dbReference type="PROSITE-ProRule" id="PRU00560"/>
    </source>
</evidence>
<feature type="domain" description="UvrD-like helicase C-terminal" evidence="16">
    <location>
        <begin position="484"/>
        <end position="769"/>
    </location>
</feature>
<dbReference type="GO" id="GO:0033202">
    <property type="term" value="C:DNA helicase complex"/>
    <property type="evidence" value="ECO:0007669"/>
    <property type="project" value="TreeGrafter"/>
</dbReference>
<evidence type="ECO:0000256" key="11">
    <source>
        <dbReference type="ARBA" id="ARBA00034617"/>
    </source>
</evidence>
<dbReference type="InterPro" id="IPR038726">
    <property type="entry name" value="PDDEXK_AddAB-type"/>
</dbReference>
<dbReference type="GO" id="GO:0004527">
    <property type="term" value="F:exonuclease activity"/>
    <property type="evidence" value="ECO:0007669"/>
    <property type="project" value="UniProtKB-KW"/>
</dbReference>
<dbReference type="Pfam" id="PF12705">
    <property type="entry name" value="PDDEXK_1"/>
    <property type="match status" value="1"/>
</dbReference>
<sequence length="1172" mass="139260">MKKWENNQLKAINHSDGFMVVSASAGSGKTSVIVERIFRLINSEKIDIDKLLIVTFTVSAAEEIKNRILDRILEELNENPFNKNLLRQKFLLNFAQIGTIDSFCNQILKENFEKLNISPNFRIADEKEMLLIEETAMNLTLEKIYSKEIKNNLDIINKKTEIIETIEFLIDEKNDDKLIEIILKLYKFNNNFIDDGFFFENNKKNYQEIINLKSENLEDFLNTNIGRFLKKILNENLDVVIVLLEICANLSANDENIKKAYLEKLNFDLENIKKIKFNLKKDFLYFSFSRLNPAKSVNEHLKQKIIFSRGEAKKIFNDLLEYFSFFEQKKEDLRKISSIIGNIFNFFKIFKEELKKIKQSKNIIDFNDLECFSLKILQNNGKPSKTAAELSERFEEIIVDEYQDVNHLQDRIFNLISKNKKNLFIVGDVKQSIYSFRRSTPEIFINYLNVCEKKIILSENFRSKNKILQEINYIFQNLMTKKTSMIDYKHNHEISSCINNYDIDNFYFKINIIDLTNADEIEDKNAVEAEFISEFIRNSMRKEFIYEDNKKRKITYNDFCILLRNANKKIKSHLDILNKNSIPVKSYALDNFFENEEIRIIVSLLKIINNPLDNMEITYLLTCPLFGFSLEEILKIRQEHNEDFIYFEIKKESFKNKDEIEKKCKLFLDKIDHYREKSFVLFLEELIEYIIDDSLLFAFCYSKPNSNEKILNIEKFSVLAKEFQDTTKCLSSFVDYIQNLKDKKIKINLNKEDLNLDYVKIISIHKSKGLEFPICILAGCSNEFLSDYDEVIMDSKIGMGIKLKNENGTVKFQNIIRKICEKKLNQEKISEEIRLLYVALTRAKENLTIMITEKDLKRKIENIIKYYVIYKECENKLIEDFYFKNCKSFSDWILYLIIKKTDSDNYENFIKKVSLDKNIKILSYKEVNIFENNSKNIEKYEMLEENINFSDYFSEKMKKRFDFIYKNSEEKIPLKISASKLASKNNWQDFASVFPSFINDKFSQTEIGIAIHTLLSISNFDILLKNYDYHLKLLFSEKKISERQFKILVQELNKLRIKKFLIGELGQRLMQSKKIFREYQFSILENFDKNNKPTMIQGEIDCVFQENNEFIIIDYKTDKIFHIDELLNKYANQLQIYKKAFEKCEKTKVNELIIYSFHLNSFINIDKKYQNF</sequence>
<keyword evidence="2 14" id="KW-0547">Nucleotide-binding</keyword>
<dbReference type="PANTHER" id="PTHR11070:SF48">
    <property type="entry name" value="ATP-DEPENDENT HELICASE_NUCLEASE SUBUNIT A"/>
    <property type="match status" value="1"/>
</dbReference>
<comment type="catalytic activity">
    <reaction evidence="11">
        <text>Couples ATP hydrolysis with the unwinding of duplex DNA by translocating in the 3'-5' direction.</text>
        <dbReference type="EC" id="5.6.2.4"/>
    </reaction>
</comment>
<evidence type="ECO:0000256" key="5">
    <source>
        <dbReference type="ARBA" id="ARBA00022806"/>
    </source>
</evidence>
<dbReference type="GO" id="GO:0003677">
    <property type="term" value="F:DNA binding"/>
    <property type="evidence" value="ECO:0007669"/>
    <property type="project" value="UniProtKB-KW"/>
</dbReference>
<dbReference type="InterPro" id="IPR011335">
    <property type="entry name" value="Restrct_endonuc-II-like"/>
</dbReference>
<dbReference type="Gene3D" id="3.40.50.300">
    <property type="entry name" value="P-loop containing nucleotide triphosphate hydrolases"/>
    <property type="match status" value="4"/>
</dbReference>
<accession>A0AA48KYC0</accession>
<evidence type="ECO:0000259" key="15">
    <source>
        <dbReference type="PROSITE" id="PS51198"/>
    </source>
</evidence>
<dbReference type="EC" id="5.6.2.4" evidence="12"/>
<evidence type="ECO:0000256" key="2">
    <source>
        <dbReference type="ARBA" id="ARBA00022741"/>
    </source>
</evidence>
<dbReference type="KEGG" id="ips:CfP315_0222"/>
<evidence type="ECO:0000256" key="12">
    <source>
        <dbReference type="ARBA" id="ARBA00034808"/>
    </source>
</evidence>
<keyword evidence="4 14" id="KW-0378">Hydrolase</keyword>
<dbReference type="InterPro" id="IPR014016">
    <property type="entry name" value="UvrD-like_ATP-bd"/>
</dbReference>
<keyword evidence="7 14" id="KW-0067">ATP-binding</keyword>
<evidence type="ECO:0000256" key="9">
    <source>
        <dbReference type="ARBA" id="ARBA00023204"/>
    </source>
</evidence>
<dbReference type="GO" id="GO:0005524">
    <property type="term" value="F:ATP binding"/>
    <property type="evidence" value="ECO:0007669"/>
    <property type="project" value="UniProtKB-UniRule"/>
</dbReference>
<dbReference type="Gene3D" id="3.90.320.10">
    <property type="match status" value="1"/>
</dbReference>
<evidence type="ECO:0000256" key="8">
    <source>
        <dbReference type="ARBA" id="ARBA00023125"/>
    </source>
</evidence>
<keyword evidence="9" id="KW-0234">DNA repair</keyword>
<protein>
    <recommendedName>
        <fullName evidence="12">DNA 3'-5' helicase</fullName>
        <ecNumber evidence="12">5.6.2.4</ecNumber>
    </recommendedName>
</protein>
<keyword evidence="10" id="KW-0413">Isomerase</keyword>
<organism evidence="17">
    <name type="scientific">Candidatus Improbicoccus pseudotrichonymphae</name>
    <dbReference type="NCBI Taxonomy" id="3033792"/>
    <lineage>
        <taxon>Bacteria</taxon>
        <taxon>Bacillati</taxon>
        <taxon>Bacillota</taxon>
        <taxon>Clostridia</taxon>
        <taxon>Candidatus Improbicoccus</taxon>
    </lineage>
</organism>
<dbReference type="EMBL" id="AP027924">
    <property type="protein sequence ID" value="BED91707.1"/>
    <property type="molecule type" value="Genomic_DNA"/>
</dbReference>
<reference evidence="17" key="1">
    <citation type="journal article" date="2023" name="ISME J.">
        <title>Emergence of putative energy parasites within Clostridia revealed by genome analysis of a novel endosymbiotic clade.</title>
        <authorList>
            <person name="Takahashi K."/>
            <person name="Kuwahara H."/>
            <person name="Horikawa Y."/>
            <person name="Izawa K."/>
            <person name="Kato D."/>
            <person name="Inagaki T."/>
            <person name="Yuki M."/>
            <person name="Ohkuma M."/>
            <person name="Hongoh Y."/>
        </authorList>
    </citation>
    <scope>NUCLEOTIDE SEQUENCE</scope>
    <source>
        <strain evidence="17">CfP3-15</strain>
    </source>
</reference>
<evidence type="ECO:0000256" key="10">
    <source>
        <dbReference type="ARBA" id="ARBA00023235"/>
    </source>
</evidence>
<dbReference type="InterPro" id="IPR014017">
    <property type="entry name" value="DNA_helicase_UvrD-like_C"/>
</dbReference>
<evidence type="ECO:0000256" key="4">
    <source>
        <dbReference type="ARBA" id="ARBA00022801"/>
    </source>
</evidence>
<evidence type="ECO:0000256" key="6">
    <source>
        <dbReference type="ARBA" id="ARBA00022839"/>
    </source>
</evidence>
<comment type="catalytic activity">
    <reaction evidence="13">
        <text>ATP + H2O = ADP + phosphate + H(+)</text>
        <dbReference type="Rhea" id="RHEA:13065"/>
        <dbReference type="ChEBI" id="CHEBI:15377"/>
        <dbReference type="ChEBI" id="CHEBI:15378"/>
        <dbReference type="ChEBI" id="CHEBI:30616"/>
        <dbReference type="ChEBI" id="CHEBI:43474"/>
        <dbReference type="ChEBI" id="CHEBI:456216"/>
        <dbReference type="EC" id="5.6.2.4"/>
    </reaction>
</comment>
<evidence type="ECO:0000256" key="7">
    <source>
        <dbReference type="ARBA" id="ARBA00022840"/>
    </source>
</evidence>
<dbReference type="GO" id="GO:0005829">
    <property type="term" value="C:cytosol"/>
    <property type="evidence" value="ECO:0007669"/>
    <property type="project" value="TreeGrafter"/>
</dbReference>
<dbReference type="InterPro" id="IPR011604">
    <property type="entry name" value="PDDEXK-like_dom_sf"/>
</dbReference>
<dbReference type="AlphaFoldDB" id="A0AA48KYC0"/>
<dbReference type="GO" id="GO:0000725">
    <property type="term" value="P:recombinational repair"/>
    <property type="evidence" value="ECO:0007669"/>
    <property type="project" value="TreeGrafter"/>
</dbReference>
<keyword evidence="3" id="KW-0227">DNA damage</keyword>
<keyword evidence="1" id="KW-0540">Nuclease</keyword>